<dbReference type="RefSeq" id="WP_057408478.1">
    <property type="nucleotide sequence ID" value="NZ_LJRC01000063.1"/>
</dbReference>
<evidence type="ECO:0000313" key="1">
    <source>
        <dbReference type="EMBL" id="KPY39334.1"/>
    </source>
</evidence>
<accession>A0A0Q0DIZ7</accession>
<dbReference type="EMBL" id="LJRC01000063">
    <property type="protein sequence ID" value="KPY39334.1"/>
    <property type="molecule type" value="Genomic_DNA"/>
</dbReference>
<evidence type="ECO:0000313" key="2">
    <source>
        <dbReference type="Proteomes" id="UP000050562"/>
    </source>
</evidence>
<sequence>MEMKFRTTSGAIISRDPLADAPALLGLADPATERGVGQVEPAHLLRKQIERVIREYSADPAKAALAVCVILEGNLGLAEDGYFDGDETVLKALMAADQADD</sequence>
<organism evidence="1 2">
    <name type="scientific">Pseudomonas syringae pv. primulae</name>
    <dbReference type="NCBI Taxonomy" id="251707"/>
    <lineage>
        <taxon>Bacteria</taxon>
        <taxon>Pseudomonadati</taxon>
        <taxon>Pseudomonadota</taxon>
        <taxon>Gammaproteobacteria</taxon>
        <taxon>Pseudomonadales</taxon>
        <taxon>Pseudomonadaceae</taxon>
        <taxon>Pseudomonas</taxon>
    </lineage>
</organism>
<name>A0A0Q0DIZ7_9PSED</name>
<proteinExistence type="predicted"/>
<dbReference type="Proteomes" id="UP000050562">
    <property type="component" value="Unassembled WGS sequence"/>
</dbReference>
<dbReference type="PATRIC" id="fig|251707.3.peg.191"/>
<gene>
    <name evidence="1" type="ORF">ALO52_00148</name>
</gene>
<comment type="caution">
    <text evidence="1">The sequence shown here is derived from an EMBL/GenBank/DDBJ whole genome shotgun (WGS) entry which is preliminary data.</text>
</comment>
<protein>
    <submittedName>
        <fullName evidence="1">Uncharacterized protein</fullName>
    </submittedName>
</protein>
<reference evidence="1 2" key="1">
    <citation type="submission" date="2015-09" db="EMBL/GenBank/DDBJ databases">
        <title>Genome announcement of multiple Pseudomonas syringae strains.</title>
        <authorList>
            <person name="Thakur S."/>
            <person name="Wang P.W."/>
            <person name="Gong Y."/>
            <person name="Weir B.S."/>
            <person name="Guttman D.S."/>
        </authorList>
    </citation>
    <scope>NUCLEOTIDE SEQUENCE [LARGE SCALE GENOMIC DNA]</scope>
    <source>
        <strain evidence="1 2">ICMP3956</strain>
    </source>
</reference>
<dbReference type="AlphaFoldDB" id="A0A0Q0DIZ7"/>